<keyword evidence="8 9" id="KW-0234">DNA repair</keyword>
<feature type="region of interest" description="Disordered" evidence="10">
    <location>
        <begin position="228"/>
        <end position="253"/>
    </location>
</feature>
<dbReference type="Pfam" id="PF00271">
    <property type="entry name" value="Helicase_C"/>
    <property type="match status" value="1"/>
</dbReference>
<reference evidence="14" key="1">
    <citation type="submission" date="2017-06" db="EMBL/GenBank/DDBJ databases">
        <title>FDA dAtabase for Regulatory Grade micrObial Sequences (FDA-ARGOS): Supporting development and validation of Infectious Disease Dx tests.</title>
        <authorList>
            <person name="Minogue T."/>
            <person name="Wolcott M."/>
            <person name="Wasieloski L."/>
            <person name="Aguilar W."/>
            <person name="Moore D."/>
            <person name="Tallon L."/>
            <person name="Sadzewicz L."/>
            <person name="Sengamalay N."/>
            <person name="Ott S."/>
            <person name="Godinez A."/>
            <person name="Nagaraj S."/>
            <person name="Nadendla S."/>
            <person name="Geyer C."/>
            <person name="Sichtig H."/>
        </authorList>
    </citation>
    <scope>NUCLEOTIDE SEQUENCE [LARGE SCALE GENOMIC DNA]</scope>
    <source>
        <strain evidence="14">FDAARGOS_289</strain>
    </source>
</reference>
<evidence type="ECO:0000256" key="7">
    <source>
        <dbReference type="ARBA" id="ARBA00023125"/>
    </source>
</evidence>
<dbReference type="SUPFAM" id="SSF52540">
    <property type="entry name" value="P-loop containing nucleoside triphosphate hydrolases"/>
    <property type="match status" value="3"/>
</dbReference>
<keyword evidence="1 9" id="KW-0963">Cytoplasm</keyword>
<dbReference type="RefSeq" id="WP_088582724.1">
    <property type="nucleotide sequence ID" value="NZ_CP022048.2"/>
</dbReference>
<dbReference type="GO" id="GO:0005737">
    <property type="term" value="C:cytoplasm"/>
    <property type="evidence" value="ECO:0007669"/>
    <property type="project" value="UniProtKB-SubCell"/>
</dbReference>
<dbReference type="HAMAP" id="MF_00969">
    <property type="entry name" value="TRCF"/>
    <property type="match status" value="1"/>
</dbReference>
<dbReference type="InterPro" id="IPR041471">
    <property type="entry name" value="UvrB_inter"/>
</dbReference>
<dbReference type="SMART" id="SM00982">
    <property type="entry name" value="TRCF"/>
    <property type="match status" value="1"/>
</dbReference>
<dbReference type="GO" id="GO:0016787">
    <property type="term" value="F:hydrolase activity"/>
    <property type="evidence" value="ECO:0007669"/>
    <property type="project" value="UniProtKB-KW"/>
</dbReference>
<keyword evidence="7 9" id="KW-0238">DNA-binding</keyword>
<dbReference type="GO" id="GO:0003684">
    <property type="term" value="F:damaged DNA binding"/>
    <property type="evidence" value="ECO:0007669"/>
    <property type="project" value="InterPro"/>
</dbReference>
<feature type="domain" description="Helicase ATP-binding" evidence="11">
    <location>
        <begin position="584"/>
        <end position="743"/>
    </location>
</feature>
<sequence length="1101" mass="118489">MKSSPADPDLSATGQQVLVDGPAPQADDGKRWKMPAAAVAAGLAEMTTKRSQAVVFIATSERRADEIAAALSPMVKDAEVLILPPWDCLPYDRAAPSRESMGRRMAVLAALNEASARPVFLVASPDAIVQRTPSRERIKARLSLAAGEALDREVLESFLTDTGYAADERVDEPGEYALLGAVVDVFPPASATPYRIALDEADRIIEIHAFDPVSQRRGAEIETICLTPAAEWSDRSPEDDEADHQDTGPSIDAETSTTLFDFLVKPMILTDVGVEDRFERIRAHVAEAYDTRLRFSEGARPAKPDSLYLTEKDVRQALKGAKPLSVEGWAPTPAFALEKSPGRALKQFIAERREAGDRIVLTGLPHEHRIILRLLRRHDIDTPVALESWTAIAPLQPGQIAVVTADLDTGFRQSAAGLVVLTPSDIFGGRIARGSGDTNDAFGETELRLDDVVIHEDHGLGVLKALERVAADGVERDVLRIEYHGGGTILAPIEEFGKIWRYGSEPDAVSLDRLNTQGWLKRRAKVSAQIDEAVAALSARAEARAALRTEPIAAPRQALARFAAGFAFPETTDQARAIEAVLSDLGSGKPMNRLVCGDVGFGKTEVALRAAAAVALAGKQVIVVAPTTVLARQHFEVFKRRFKDTDIQIGHLSRAADSAEARAVKAGLADGSMRVVVGTQALASEGLAFSSLGLVIIDEEHRFGAQMKSALAEKAPHLLSMSATPIPRTLQSAMVGIQDVSLIASPPARRRPIRTFMTPFDAGAVRLSLMREKARGGQSFVVVPRIEDMEHLAERLKTLTPELSVVSAHGDMSPSAIDEVMSRFSDGEGDVLLATNIIETGLDVPRANTMLIWRPDRFGLAQLHQLRGRVGRGRRQGFTYLLSDPETPMAAATEARLQTLEALDRLGAGFAISGRDLDLRGGGDLVGEEQAGHVRLIGSALYQAVLARALAAAKGDPDPDQASPSLNVGATGHLPADYIPDETVRINLYARLARATTAEDVDALGDEAEDRFGSLPDPAEDLFTGRRLAALARDAGVTEIVSGPKATALRIAAARRPGMEASLPLRDDRRWSEDRMIVDAANDQPHDTAFIEKLLTELAAA</sequence>
<dbReference type="InterPro" id="IPR036101">
    <property type="entry name" value="CarD-like/TRCF_RID_sf"/>
</dbReference>
<dbReference type="PROSITE" id="PS51192">
    <property type="entry name" value="HELICASE_ATP_BIND_1"/>
    <property type="match status" value="1"/>
</dbReference>
<evidence type="ECO:0000256" key="3">
    <source>
        <dbReference type="ARBA" id="ARBA00022763"/>
    </source>
</evidence>
<keyword evidence="5 13" id="KW-0347">Helicase</keyword>
<feature type="region of interest" description="Disordered" evidence="10">
    <location>
        <begin position="1"/>
        <end position="30"/>
    </location>
</feature>
<dbReference type="InterPro" id="IPR027417">
    <property type="entry name" value="P-loop_NTPase"/>
</dbReference>
<dbReference type="Gene3D" id="3.90.1150.50">
    <property type="entry name" value="Transcription-repair-coupling factor, D7 domain"/>
    <property type="match status" value="1"/>
</dbReference>
<evidence type="ECO:0000256" key="5">
    <source>
        <dbReference type="ARBA" id="ARBA00022806"/>
    </source>
</evidence>
<comment type="function">
    <text evidence="9">Couples transcription and DNA repair by recognizing RNA polymerase (RNAP) stalled at DNA lesions. Mediates ATP-dependent release of RNAP and its truncated transcript from the DNA, and recruitment of nucleotide excision repair machinery to the damaged site.</text>
</comment>
<name>A0A1Z3UAV8_BREVE</name>
<dbReference type="GO" id="GO:0005524">
    <property type="term" value="F:ATP binding"/>
    <property type="evidence" value="ECO:0007669"/>
    <property type="project" value="UniProtKB-UniRule"/>
</dbReference>
<evidence type="ECO:0000256" key="2">
    <source>
        <dbReference type="ARBA" id="ARBA00022741"/>
    </source>
</evidence>
<dbReference type="Gene3D" id="3.30.2060.10">
    <property type="entry name" value="Penicillin-binding protein 1b domain"/>
    <property type="match status" value="1"/>
</dbReference>
<dbReference type="GO" id="GO:0003678">
    <property type="term" value="F:DNA helicase activity"/>
    <property type="evidence" value="ECO:0007669"/>
    <property type="project" value="TreeGrafter"/>
</dbReference>
<dbReference type="InterPro" id="IPR003711">
    <property type="entry name" value="CarD-like/TRCF_RID"/>
</dbReference>
<evidence type="ECO:0000256" key="8">
    <source>
        <dbReference type="ARBA" id="ARBA00023204"/>
    </source>
</evidence>
<feature type="domain" description="Helicase C-terminal" evidence="12">
    <location>
        <begin position="764"/>
        <end position="918"/>
    </location>
</feature>
<dbReference type="GeneID" id="34014044"/>
<dbReference type="InterPro" id="IPR037235">
    <property type="entry name" value="TRCF-like_C_D7"/>
</dbReference>
<dbReference type="SUPFAM" id="SSF143517">
    <property type="entry name" value="TRCF domain-like"/>
    <property type="match status" value="1"/>
</dbReference>
<keyword evidence="4 9" id="KW-0378">Hydrolase</keyword>
<dbReference type="SMART" id="SM00487">
    <property type="entry name" value="DEXDc"/>
    <property type="match status" value="1"/>
</dbReference>
<dbReference type="InterPro" id="IPR047112">
    <property type="entry name" value="RecG/Mfd"/>
</dbReference>
<evidence type="ECO:0000256" key="1">
    <source>
        <dbReference type="ARBA" id="ARBA00022490"/>
    </source>
</evidence>
<comment type="subcellular location">
    <subcellularLocation>
        <location evidence="9">Cytoplasm</location>
    </subcellularLocation>
</comment>
<evidence type="ECO:0000256" key="4">
    <source>
        <dbReference type="ARBA" id="ARBA00022801"/>
    </source>
</evidence>
<dbReference type="Gene3D" id="2.40.10.170">
    <property type="match status" value="1"/>
</dbReference>
<dbReference type="Pfam" id="PF02559">
    <property type="entry name" value="CarD_TRCF_RID"/>
    <property type="match status" value="1"/>
</dbReference>
<accession>A0A1Z3UAV8</accession>
<dbReference type="InterPro" id="IPR005118">
    <property type="entry name" value="TRCF_C"/>
</dbReference>
<dbReference type="SUPFAM" id="SSF141259">
    <property type="entry name" value="CarD-like"/>
    <property type="match status" value="1"/>
</dbReference>
<dbReference type="GO" id="GO:0006355">
    <property type="term" value="P:regulation of DNA-templated transcription"/>
    <property type="evidence" value="ECO:0007669"/>
    <property type="project" value="UniProtKB-UniRule"/>
</dbReference>
<dbReference type="GO" id="GO:0000716">
    <property type="term" value="P:transcription-coupled nucleotide-excision repair, DNA damage recognition"/>
    <property type="evidence" value="ECO:0007669"/>
    <property type="project" value="UniProtKB-UniRule"/>
</dbReference>
<dbReference type="Gene3D" id="3.40.50.11180">
    <property type="match status" value="1"/>
</dbReference>
<dbReference type="AlphaFoldDB" id="A0A1Z3UAV8"/>
<evidence type="ECO:0000259" key="11">
    <source>
        <dbReference type="PROSITE" id="PS51192"/>
    </source>
</evidence>
<dbReference type="PANTHER" id="PTHR47964">
    <property type="entry name" value="ATP-DEPENDENT DNA HELICASE HOMOLOG RECG, CHLOROPLASTIC"/>
    <property type="match status" value="1"/>
</dbReference>
<dbReference type="InterPro" id="IPR014001">
    <property type="entry name" value="Helicase_ATP-bd"/>
</dbReference>
<evidence type="ECO:0000256" key="9">
    <source>
        <dbReference type="HAMAP-Rule" id="MF_00969"/>
    </source>
</evidence>
<dbReference type="SMART" id="SM00490">
    <property type="entry name" value="HELICc"/>
    <property type="match status" value="1"/>
</dbReference>
<evidence type="ECO:0000313" key="13">
    <source>
        <dbReference type="EMBL" id="ASE40310.1"/>
    </source>
</evidence>
<protein>
    <recommendedName>
        <fullName evidence="9">Transcription-repair-coupling factor</fullName>
        <shortName evidence="9">TRCF</shortName>
        <ecNumber evidence="9">3.6.4.-</ecNumber>
    </recommendedName>
</protein>
<organism evidence="13 14">
    <name type="scientific">Brevundimonas vesicularis</name>
    <name type="common">Pseudomonas vesicularis</name>
    <dbReference type="NCBI Taxonomy" id="41276"/>
    <lineage>
        <taxon>Bacteria</taxon>
        <taxon>Pseudomonadati</taxon>
        <taxon>Pseudomonadota</taxon>
        <taxon>Alphaproteobacteria</taxon>
        <taxon>Caulobacterales</taxon>
        <taxon>Caulobacteraceae</taxon>
        <taxon>Brevundimonas</taxon>
    </lineage>
</organism>
<dbReference type="SMART" id="SM01058">
    <property type="entry name" value="CarD_TRCF"/>
    <property type="match status" value="1"/>
</dbReference>
<dbReference type="KEGG" id="bvc:CEP68_12830"/>
<evidence type="ECO:0000256" key="6">
    <source>
        <dbReference type="ARBA" id="ARBA00022840"/>
    </source>
</evidence>
<dbReference type="Proteomes" id="UP000197050">
    <property type="component" value="Chromosome"/>
</dbReference>
<dbReference type="Pfam" id="PF03461">
    <property type="entry name" value="TRCF"/>
    <property type="match status" value="1"/>
</dbReference>
<keyword evidence="6 9" id="KW-0067">ATP-binding</keyword>
<dbReference type="EMBL" id="CP022048">
    <property type="protein sequence ID" value="ASE40310.1"/>
    <property type="molecule type" value="Genomic_DNA"/>
</dbReference>
<dbReference type="InterPro" id="IPR011545">
    <property type="entry name" value="DEAD/DEAH_box_helicase_dom"/>
</dbReference>
<evidence type="ECO:0000256" key="10">
    <source>
        <dbReference type="SAM" id="MobiDB-lite"/>
    </source>
</evidence>
<proteinExistence type="inferred from homology"/>
<gene>
    <name evidence="9" type="primary">mfd</name>
    <name evidence="13" type="ORF">CEP68_12830</name>
</gene>
<dbReference type="InterPro" id="IPR004576">
    <property type="entry name" value="Mfd"/>
</dbReference>
<dbReference type="PROSITE" id="PS51194">
    <property type="entry name" value="HELICASE_CTER"/>
    <property type="match status" value="1"/>
</dbReference>
<keyword evidence="2 9" id="KW-0547">Nucleotide-binding</keyword>
<comment type="similarity">
    <text evidence="9">In the N-terminal section; belongs to the UvrB family.</text>
</comment>
<dbReference type="Pfam" id="PF00270">
    <property type="entry name" value="DEAD"/>
    <property type="match status" value="1"/>
</dbReference>
<evidence type="ECO:0000259" key="12">
    <source>
        <dbReference type="PROSITE" id="PS51194"/>
    </source>
</evidence>
<comment type="similarity">
    <text evidence="9">In the C-terminal section; belongs to the helicase family. RecG subfamily.</text>
</comment>
<keyword evidence="3 9" id="KW-0227">DNA damage</keyword>
<dbReference type="InterPro" id="IPR001650">
    <property type="entry name" value="Helicase_C-like"/>
</dbReference>
<dbReference type="EC" id="3.6.4.-" evidence="9"/>
<dbReference type="PANTHER" id="PTHR47964:SF1">
    <property type="entry name" value="ATP-DEPENDENT DNA HELICASE HOMOLOG RECG, CHLOROPLASTIC"/>
    <property type="match status" value="1"/>
</dbReference>
<dbReference type="Pfam" id="PF17757">
    <property type="entry name" value="UvrB_inter"/>
    <property type="match status" value="1"/>
</dbReference>
<dbReference type="Gene3D" id="3.40.50.300">
    <property type="entry name" value="P-loop containing nucleotide triphosphate hydrolases"/>
    <property type="match status" value="2"/>
</dbReference>
<evidence type="ECO:0000313" key="14">
    <source>
        <dbReference type="Proteomes" id="UP000197050"/>
    </source>
</evidence>